<feature type="transmembrane region" description="Helical" evidence="1">
    <location>
        <begin position="45"/>
        <end position="64"/>
    </location>
</feature>
<reference evidence="3 4" key="1">
    <citation type="submission" date="2020-12" db="EMBL/GenBank/DDBJ databases">
        <title>WGS of Thermoactinomyces spp.</title>
        <authorList>
            <person name="Cheng K."/>
        </authorList>
    </citation>
    <scope>NUCLEOTIDE SEQUENCE [LARGE SCALE GENOMIC DNA]</scope>
    <source>
        <strain evidence="4">CICC 10671\DSM 43846</strain>
    </source>
</reference>
<gene>
    <name evidence="3" type="ORF">I8U20_05935</name>
</gene>
<dbReference type="CDD" id="cd07326">
    <property type="entry name" value="M56_BlaR1_MecR1_like"/>
    <property type="match status" value="1"/>
</dbReference>
<evidence type="ECO:0000256" key="1">
    <source>
        <dbReference type="SAM" id="Phobius"/>
    </source>
</evidence>
<dbReference type="InterPro" id="IPR052173">
    <property type="entry name" value="Beta-lactam_resp_regulator"/>
</dbReference>
<dbReference type="Proteomes" id="UP000633619">
    <property type="component" value="Unassembled WGS sequence"/>
</dbReference>
<dbReference type="RefSeq" id="WP_181732523.1">
    <property type="nucleotide sequence ID" value="NZ_JACEIR010000008.1"/>
</dbReference>
<evidence type="ECO:0000313" key="4">
    <source>
        <dbReference type="Proteomes" id="UP000633619"/>
    </source>
</evidence>
<dbReference type="PANTHER" id="PTHR34978:SF3">
    <property type="entry name" value="SLR0241 PROTEIN"/>
    <property type="match status" value="1"/>
</dbReference>
<evidence type="ECO:0000313" key="3">
    <source>
        <dbReference type="EMBL" id="MBH8594868.1"/>
    </source>
</evidence>
<sequence>MSSFQKLFAFTVGWSVFSGFAAGWMDRCCDMLFGESRWIHHDLVQGIFFLSLMIFSVRSAMILIRTKHKINQLLKWQSDAFFPLVHRMQRETSVPFKVVKHPRPFAFAYGWFRPQVVVSEGMMEALREEELKAVLEHEVYHCRQKDPLKIWFAKSASAAFFYFPLIRTWSKQYDLKKELAADRYAIGQCGLKPLASALMKILEPSSSVSSIHGSAGFSSAWMEVRIDGLMKKTPVMKRQKRDYCLTLLALLILTICPVYDFIK</sequence>
<organism evidence="3 4">
    <name type="scientific">Thermoactinomyces intermedius</name>
    <dbReference type="NCBI Taxonomy" id="2024"/>
    <lineage>
        <taxon>Bacteria</taxon>
        <taxon>Bacillati</taxon>
        <taxon>Bacillota</taxon>
        <taxon>Bacilli</taxon>
        <taxon>Bacillales</taxon>
        <taxon>Thermoactinomycetaceae</taxon>
        <taxon>Thermoactinomyces</taxon>
    </lineage>
</organism>
<keyword evidence="1" id="KW-0472">Membrane</keyword>
<comment type="caution">
    <text evidence="3">The sequence shown here is derived from an EMBL/GenBank/DDBJ whole genome shotgun (WGS) entry which is preliminary data.</text>
</comment>
<accession>A0A8I1DBX8</accession>
<dbReference type="AlphaFoldDB" id="A0A8I1DBX8"/>
<feature type="transmembrane region" description="Helical" evidence="1">
    <location>
        <begin position="243"/>
        <end position="262"/>
    </location>
</feature>
<keyword evidence="4" id="KW-1185">Reference proteome</keyword>
<dbReference type="InterPro" id="IPR008756">
    <property type="entry name" value="Peptidase_M56"/>
</dbReference>
<dbReference type="Gene3D" id="3.30.2010.10">
    <property type="entry name" value="Metalloproteases ('zincins'), catalytic domain"/>
    <property type="match status" value="1"/>
</dbReference>
<keyword evidence="1" id="KW-0812">Transmembrane</keyword>
<dbReference type="PANTHER" id="PTHR34978">
    <property type="entry name" value="POSSIBLE SENSOR-TRANSDUCER PROTEIN BLAR"/>
    <property type="match status" value="1"/>
</dbReference>
<proteinExistence type="predicted"/>
<keyword evidence="1" id="KW-1133">Transmembrane helix</keyword>
<dbReference type="Pfam" id="PF05569">
    <property type="entry name" value="Peptidase_M56"/>
    <property type="match status" value="1"/>
</dbReference>
<evidence type="ECO:0000259" key="2">
    <source>
        <dbReference type="Pfam" id="PF05569"/>
    </source>
</evidence>
<name>A0A8I1DBX8_THEIN</name>
<feature type="domain" description="Peptidase M56" evidence="2">
    <location>
        <begin position="104"/>
        <end position="187"/>
    </location>
</feature>
<dbReference type="EMBL" id="JAECVW010000002">
    <property type="protein sequence ID" value="MBH8594868.1"/>
    <property type="molecule type" value="Genomic_DNA"/>
</dbReference>
<protein>
    <submittedName>
        <fullName evidence="3">M56 family metallopeptidase</fullName>
    </submittedName>
</protein>